<accession>A0A4D9FBY1</accession>
<dbReference type="EMBL" id="QXTE01000005">
    <property type="protein sequence ID" value="TFK15350.1"/>
    <property type="molecule type" value="Genomic_DNA"/>
</dbReference>
<sequence>MYCAGAMATQAPYYGYTAHVLTLLDSAASVSRVRYGACVLLPSDSPGPVACFPEEAARPAPRAGSREEPRKRRLGGRSRPLSSPQHGALLVPPRSPGSQRPRTLPAAASAGPVGAAGPDRGRGRHEEPLRPPPVNGPRGGAGAAGAAAMAQEKMELDLELPAGSAPGPSDGGSLRRSNSAPLIHGLSDNSQVFQANILRTRRNSTTVMNRHSLLVPSSPVRIPSSRLHQIKQEEGMDLMNRETVHEREVQTAMQISQSWEESLSLQCFSPSLQSLVSSSGLPPSPSPSPTRRFLKRSQSPIHCIRPSVLGPMKRKGEMDTEDEPKRFFQGTTSMLSPEVSHLTDLGACLTSGTFDGNQSSAGSSCDSPAEVVTTRDSPASLSNSRSQFKPIDFSAKLPTN</sequence>
<reference evidence="3 4" key="2">
    <citation type="submission" date="2019-04" db="EMBL/GenBank/DDBJ databases">
        <title>The genome sequence of big-headed turtle.</title>
        <authorList>
            <person name="Gong S."/>
        </authorList>
    </citation>
    <scope>NUCLEOTIDE SEQUENCE [LARGE SCALE GENOMIC DNA]</scope>
    <source>
        <strain evidence="3">DO16091913</strain>
        <tissue evidence="3">Muscle</tissue>
    </source>
</reference>
<dbReference type="PANTHER" id="PTHR22227:SF3">
    <property type="entry name" value="PABIR FAMILY MEMBER 1"/>
    <property type="match status" value="1"/>
</dbReference>
<evidence type="ECO:0000313" key="4">
    <source>
        <dbReference type="Proteomes" id="UP000297703"/>
    </source>
</evidence>
<dbReference type="GO" id="GO:0004865">
    <property type="term" value="F:protein serine/threonine phosphatase inhibitor activity"/>
    <property type="evidence" value="ECO:0007669"/>
    <property type="project" value="InterPro"/>
</dbReference>
<evidence type="ECO:0000313" key="3">
    <source>
        <dbReference type="EMBL" id="TFK15350.1"/>
    </source>
</evidence>
<feature type="region of interest" description="Disordered" evidence="2">
    <location>
        <begin position="52"/>
        <end position="183"/>
    </location>
</feature>
<dbReference type="OrthoDB" id="10036177at2759"/>
<proteinExistence type="inferred from homology"/>
<feature type="compositionally biased region" description="Low complexity" evidence="2">
    <location>
        <begin position="161"/>
        <end position="172"/>
    </location>
</feature>
<evidence type="ECO:0000256" key="1">
    <source>
        <dbReference type="ARBA" id="ARBA00006725"/>
    </source>
</evidence>
<dbReference type="GO" id="GO:0044818">
    <property type="term" value="P:mitotic G2/M transition checkpoint"/>
    <property type="evidence" value="ECO:0007669"/>
    <property type="project" value="TreeGrafter"/>
</dbReference>
<comment type="caution">
    <text evidence="3">The sequence shown here is derived from an EMBL/GenBank/DDBJ whole genome shotgun (WGS) entry which is preliminary data.</text>
</comment>
<dbReference type="GO" id="GO:0005737">
    <property type="term" value="C:cytoplasm"/>
    <property type="evidence" value="ECO:0007669"/>
    <property type="project" value="TreeGrafter"/>
</dbReference>
<name>A0A4D9FBY1_9SAUR</name>
<evidence type="ECO:0000256" key="2">
    <source>
        <dbReference type="SAM" id="MobiDB-lite"/>
    </source>
</evidence>
<dbReference type="GO" id="GO:0005634">
    <property type="term" value="C:nucleus"/>
    <property type="evidence" value="ECO:0007669"/>
    <property type="project" value="TreeGrafter"/>
</dbReference>
<feature type="region of interest" description="Disordered" evidence="2">
    <location>
        <begin position="276"/>
        <end position="297"/>
    </location>
</feature>
<dbReference type="InterPro" id="IPR026716">
    <property type="entry name" value="PBIR1/2/3"/>
</dbReference>
<comment type="similarity">
    <text evidence="1">Belongs to the FAM122 family.</text>
</comment>
<protein>
    <submittedName>
        <fullName evidence="3">Cytosolic phospholipase A2 zeta</fullName>
    </submittedName>
</protein>
<organism evidence="3 4">
    <name type="scientific">Platysternon megacephalum</name>
    <name type="common">big-headed turtle</name>
    <dbReference type="NCBI Taxonomy" id="55544"/>
    <lineage>
        <taxon>Eukaryota</taxon>
        <taxon>Metazoa</taxon>
        <taxon>Chordata</taxon>
        <taxon>Craniata</taxon>
        <taxon>Vertebrata</taxon>
        <taxon>Euteleostomi</taxon>
        <taxon>Archelosauria</taxon>
        <taxon>Testudinata</taxon>
        <taxon>Testudines</taxon>
        <taxon>Cryptodira</taxon>
        <taxon>Durocryptodira</taxon>
        <taxon>Testudinoidea</taxon>
        <taxon>Platysternidae</taxon>
        <taxon>Platysternon</taxon>
    </lineage>
</organism>
<feature type="compositionally biased region" description="Polar residues" evidence="2">
    <location>
        <begin position="357"/>
        <end position="366"/>
    </location>
</feature>
<dbReference type="Proteomes" id="UP000297703">
    <property type="component" value="Unassembled WGS sequence"/>
</dbReference>
<keyword evidence="4" id="KW-1185">Reference proteome</keyword>
<feature type="compositionally biased region" description="Polar residues" evidence="2">
    <location>
        <begin position="374"/>
        <end position="387"/>
    </location>
</feature>
<feature type="compositionally biased region" description="Basic and acidic residues" evidence="2">
    <location>
        <begin position="119"/>
        <end position="129"/>
    </location>
</feature>
<dbReference type="AlphaFoldDB" id="A0A4D9FBY1"/>
<gene>
    <name evidence="3" type="ORF">DR999_PMT01114</name>
</gene>
<dbReference type="PANTHER" id="PTHR22227">
    <property type="entry name" value="FAMILY WITH SEQUENCE SIMILARITY 122B ISOFORM X1"/>
    <property type="match status" value="1"/>
</dbReference>
<feature type="region of interest" description="Disordered" evidence="2">
    <location>
        <begin position="357"/>
        <end position="400"/>
    </location>
</feature>
<feature type="compositionally biased region" description="Low complexity" evidence="2">
    <location>
        <begin position="105"/>
        <end position="118"/>
    </location>
</feature>
<reference evidence="3 4" key="1">
    <citation type="submission" date="2019-04" db="EMBL/GenBank/DDBJ databases">
        <title>Draft genome of the big-headed turtle Platysternon megacephalum.</title>
        <authorList>
            <person name="Gong S."/>
        </authorList>
    </citation>
    <scope>NUCLEOTIDE SEQUENCE [LARGE SCALE GENOMIC DNA]</scope>
    <source>
        <strain evidence="3">DO16091913</strain>
        <tissue evidence="3">Muscle</tissue>
    </source>
</reference>